<name>A0ABT6S3V2_9ACTN</name>
<dbReference type="InterPro" id="IPR010080">
    <property type="entry name" value="Thioester_reductase-like_dom"/>
</dbReference>
<dbReference type="Gene3D" id="3.40.50.720">
    <property type="entry name" value="NAD(P)-binding Rossmann-like Domain"/>
    <property type="match status" value="1"/>
</dbReference>
<dbReference type="Proteomes" id="UP001224661">
    <property type="component" value="Unassembled WGS sequence"/>
</dbReference>
<dbReference type="NCBIfam" id="TIGR01746">
    <property type="entry name" value="Thioester-redct"/>
    <property type="match status" value="1"/>
</dbReference>
<dbReference type="Pfam" id="PF00550">
    <property type="entry name" value="PP-binding"/>
    <property type="match status" value="1"/>
</dbReference>
<dbReference type="PANTHER" id="PTHR44845">
    <property type="entry name" value="CARRIER DOMAIN-CONTAINING PROTEIN"/>
    <property type="match status" value="1"/>
</dbReference>
<dbReference type="SMART" id="SM00823">
    <property type="entry name" value="PKS_PP"/>
    <property type="match status" value="1"/>
</dbReference>
<evidence type="ECO:0000313" key="4">
    <source>
        <dbReference type="EMBL" id="MDI3390683.1"/>
    </source>
</evidence>
<gene>
    <name evidence="4" type="ORF">QIS99_31480</name>
</gene>
<dbReference type="Gene3D" id="1.10.1200.10">
    <property type="entry name" value="ACP-like"/>
    <property type="match status" value="1"/>
</dbReference>
<dbReference type="EMBL" id="JASCIR010000062">
    <property type="protein sequence ID" value="MDI3390683.1"/>
    <property type="molecule type" value="Genomic_DNA"/>
</dbReference>
<dbReference type="RefSeq" id="WP_282517168.1">
    <property type="nucleotide sequence ID" value="NZ_JASCIR010000062.1"/>
</dbReference>
<dbReference type="PROSITE" id="PS50075">
    <property type="entry name" value="CARRIER"/>
    <property type="match status" value="1"/>
</dbReference>
<keyword evidence="5" id="KW-1185">Reference proteome</keyword>
<dbReference type="Pfam" id="PF07993">
    <property type="entry name" value="NAD_binding_4"/>
    <property type="match status" value="1"/>
</dbReference>
<comment type="caution">
    <text evidence="4">The sequence shown here is derived from an EMBL/GenBank/DDBJ whole genome shotgun (WGS) entry which is preliminary data.</text>
</comment>
<dbReference type="PANTHER" id="PTHR44845:SF6">
    <property type="entry name" value="BETA-ALANINE-ACTIVATING ENZYME"/>
    <property type="match status" value="1"/>
</dbReference>
<dbReference type="SMART" id="SM01294">
    <property type="entry name" value="PKS_PP_betabranch"/>
    <property type="match status" value="1"/>
</dbReference>
<sequence>DGGIAGHLDQTDLDRIARDGYRPVTMEQGPAMLDSALELALPTPVATPLDLPAIRALNGPVAPLLRTLARTTSRPSALDGAGTAGPAGDRIRDLPADEQLPFLNDLVKAEVAAVLGHADAAGIDADRGFLDLGFDSLTAVDLRNRLGAATGIRLSASLVYDHPTPAGLAAHLLAELTDSGAGSTAQAVDFPAEVRLADDIVPAAEVITTAQGPKEVFLTGATGFLGAFVLRELLRTTSARVHCLVRAADAAEGLERLRETSRWYGVWDEARAHRVIVHPGDLAEPRLGLPEADFDELARTVDVIFHGGALVNWLHTYTTLKAANVGGTEEVLRMAARHRTVPVHFVSSTGVFDKPLTEGVPLKVTDPLASTDVMNGYRQTKWVVEHIIGLARERGLPVSIYRGDVVSGDRRSGACQTRDFVWLSLKGLIKAAAVPEGTDIVFRMVPVDYVSSAIVTLSRQPDCASRTFHLSNPHEVRYTTILEYLRAFGYEIEEVDRAAWLERVQGDSDNALNPLLDMFEKIAENGEGAYPPIDVTETEQALAGTGVECPEMTRDLFATYIDFFVRAGYLPEAPALIRP</sequence>
<dbReference type="PROSITE" id="PS00012">
    <property type="entry name" value="PHOSPHOPANTETHEINE"/>
    <property type="match status" value="1"/>
</dbReference>
<keyword evidence="1" id="KW-0596">Phosphopantetheine</keyword>
<dbReference type="SUPFAM" id="SSF51735">
    <property type="entry name" value="NAD(P)-binding Rossmann-fold domains"/>
    <property type="match status" value="1"/>
</dbReference>
<dbReference type="InterPro" id="IPR036291">
    <property type="entry name" value="NAD(P)-bd_dom_sf"/>
</dbReference>
<protein>
    <submittedName>
        <fullName evidence="4">Thioester reductase domain-containing protein</fullName>
    </submittedName>
</protein>
<evidence type="ECO:0000256" key="2">
    <source>
        <dbReference type="ARBA" id="ARBA00022553"/>
    </source>
</evidence>
<evidence type="ECO:0000313" key="5">
    <source>
        <dbReference type="Proteomes" id="UP001224661"/>
    </source>
</evidence>
<feature type="domain" description="Carrier" evidence="3">
    <location>
        <begin position="101"/>
        <end position="176"/>
    </location>
</feature>
<dbReference type="InterPro" id="IPR013120">
    <property type="entry name" value="FAR_NAD-bd"/>
</dbReference>
<dbReference type="InterPro" id="IPR006162">
    <property type="entry name" value="Ppantetheine_attach_site"/>
</dbReference>
<keyword evidence="2" id="KW-0597">Phosphoprotein</keyword>
<evidence type="ECO:0000256" key="1">
    <source>
        <dbReference type="ARBA" id="ARBA00022450"/>
    </source>
</evidence>
<organism evidence="4 5">
    <name type="scientific">Streptomyces solicavernae</name>
    <dbReference type="NCBI Taxonomy" id="3043614"/>
    <lineage>
        <taxon>Bacteria</taxon>
        <taxon>Bacillati</taxon>
        <taxon>Actinomycetota</taxon>
        <taxon>Actinomycetes</taxon>
        <taxon>Kitasatosporales</taxon>
        <taxon>Streptomycetaceae</taxon>
        <taxon>Streptomyces</taxon>
    </lineage>
</organism>
<dbReference type="InterPro" id="IPR009081">
    <property type="entry name" value="PP-bd_ACP"/>
</dbReference>
<reference evidence="4 5" key="1">
    <citation type="submission" date="2023-05" db="EMBL/GenBank/DDBJ databases">
        <title>Draft genome sequence of Streptomyces sp. B-S-A8 isolated from a cave soil in Thailand.</title>
        <authorList>
            <person name="Chamroensaksri N."/>
            <person name="Muangham S."/>
        </authorList>
    </citation>
    <scope>NUCLEOTIDE SEQUENCE [LARGE SCALE GENOMIC DNA]</scope>
    <source>
        <strain evidence="4 5">B-S-A8</strain>
    </source>
</reference>
<dbReference type="CDD" id="cd05235">
    <property type="entry name" value="SDR_e1"/>
    <property type="match status" value="1"/>
</dbReference>
<proteinExistence type="predicted"/>
<evidence type="ECO:0000259" key="3">
    <source>
        <dbReference type="PROSITE" id="PS50075"/>
    </source>
</evidence>
<accession>A0ABT6S3V2</accession>
<dbReference type="InterPro" id="IPR020806">
    <property type="entry name" value="PKS_PP-bd"/>
</dbReference>
<dbReference type="SUPFAM" id="SSF47336">
    <property type="entry name" value="ACP-like"/>
    <property type="match status" value="1"/>
</dbReference>
<feature type="non-terminal residue" evidence="4">
    <location>
        <position position="1"/>
    </location>
</feature>
<dbReference type="InterPro" id="IPR036736">
    <property type="entry name" value="ACP-like_sf"/>
</dbReference>